<keyword evidence="2" id="KW-0547">Nucleotide-binding</keyword>
<evidence type="ECO:0000313" key="12">
    <source>
        <dbReference type="Ensembl" id="ENSTRUP00000059912.1"/>
    </source>
</evidence>
<dbReference type="PROSITE" id="PS51194">
    <property type="entry name" value="HELICASE_CTER"/>
    <property type="match status" value="1"/>
</dbReference>
<feature type="domain" description="DEAD-box RNA helicase Q" evidence="11">
    <location>
        <begin position="25"/>
        <end position="53"/>
    </location>
</feature>
<dbReference type="InterPro" id="IPR011545">
    <property type="entry name" value="DEAD/DEAH_box_helicase_dom"/>
</dbReference>
<dbReference type="InterPro" id="IPR001650">
    <property type="entry name" value="Helicase_C-like"/>
</dbReference>
<evidence type="ECO:0000256" key="1">
    <source>
        <dbReference type="ARBA" id="ARBA00012552"/>
    </source>
</evidence>
<proteinExistence type="predicted"/>
<reference evidence="12 13" key="1">
    <citation type="journal article" date="2011" name="Genome Biol. Evol.">
        <title>Integration of the genetic map and genome assembly of fugu facilitates insights into distinct features of genome evolution in teleosts and mammals.</title>
        <authorList>
            <person name="Kai W."/>
            <person name="Kikuchi K."/>
            <person name="Tohari S."/>
            <person name="Chew A.K."/>
            <person name="Tay A."/>
            <person name="Fujiwara A."/>
            <person name="Hosoya S."/>
            <person name="Suetake H."/>
            <person name="Naruse K."/>
            <person name="Brenner S."/>
            <person name="Suzuki Y."/>
            <person name="Venkatesh B."/>
        </authorList>
    </citation>
    <scope>NUCLEOTIDE SEQUENCE [LARGE SCALE GENOMIC DNA]</scope>
</reference>
<evidence type="ECO:0000259" key="10">
    <source>
        <dbReference type="PROSITE" id="PS51194"/>
    </source>
</evidence>
<dbReference type="GO" id="GO:0003724">
    <property type="term" value="F:RNA helicase activity"/>
    <property type="evidence" value="ECO:0007669"/>
    <property type="project" value="UniProtKB-EC"/>
</dbReference>
<reference evidence="12" key="2">
    <citation type="submission" date="2025-08" db="UniProtKB">
        <authorList>
            <consortium name="Ensembl"/>
        </authorList>
    </citation>
    <scope>IDENTIFICATION</scope>
</reference>
<protein>
    <recommendedName>
        <fullName evidence="1">RNA helicase</fullName>
        <ecNumber evidence="1">3.6.4.13</ecNumber>
    </recommendedName>
</protein>
<dbReference type="SMART" id="SM00487">
    <property type="entry name" value="DEXDc"/>
    <property type="match status" value="1"/>
</dbReference>
<dbReference type="Pfam" id="PF00271">
    <property type="entry name" value="Helicase_C"/>
    <property type="match status" value="1"/>
</dbReference>
<name>A0A674MEP8_TAKRU</name>
<evidence type="ECO:0000313" key="13">
    <source>
        <dbReference type="Proteomes" id="UP000005226"/>
    </source>
</evidence>
<accession>A0A674MEP8</accession>
<feature type="domain" description="Helicase C-terminal" evidence="10">
    <location>
        <begin position="238"/>
        <end position="387"/>
    </location>
</feature>
<feature type="domain" description="Helicase ATP-binding" evidence="9">
    <location>
        <begin position="56"/>
        <end position="227"/>
    </location>
</feature>
<evidence type="ECO:0000256" key="4">
    <source>
        <dbReference type="ARBA" id="ARBA00022806"/>
    </source>
</evidence>
<organism evidence="12 13">
    <name type="scientific">Takifugu rubripes</name>
    <name type="common">Japanese pufferfish</name>
    <name type="synonym">Fugu rubripes</name>
    <dbReference type="NCBI Taxonomy" id="31033"/>
    <lineage>
        <taxon>Eukaryota</taxon>
        <taxon>Metazoa</taxon>
        <taxon>Chordata</taxon>
        <taxon>Craniata</taxon>
        <taxon>Vertebrata</taxon>
        <taxon>Euteleostomi</taxon>
        <taxon>Actinopterygii</taxon>
        <taxon>Neopterygii</taxon>
        <taxon>Teleostei</taxon>
        <taxon>Neoteleostei</taxon>
        <taxon>Acanthomorphata</taxon>
        <taxon>Eupercaria</taxon>
        <taxon>Tetraodontiformes</taxon>
        <taxon>Tetradontoidea</taxon>
        <taxon>Tetraodontidae</taxon>
        <taxon>Takifugu</taxon>
    </lineage>
</organism>
<dbReference type="Gene3D" id="3.40.50.300">
    <property type="entry name" value="P-loop containing nucleotide triphosphate hydrolases"/>
    <property type="match status" value="2"/>
</dbReference>
<keyword evidence="13" id="KW-1185">Reference proteome</keyword>
<dbReference type="PANTHER" id="PTHR47959:SF1">
    <property type="entry name" value="ATP-DEPENDENT RNA HELICASE DBPA"/>
    <property type="match status" value="1"/>
</dbReference>
<keyword evidence="3" id="KW-0378">Hydrolase</keyword>
<dbReference type="Pfam" id="PF00270">
    <property type="entry name" value="DEAD"/>
    <property type="match status" value="1"/>
</dbReference>
<dbReference type="SMART" id="SM00490">
    <property type="entry name" value="HELICc"/>
    <property type="match status" value="1"/>
</dbReference>
<comment type="catalytic activity">
    <reaction evidence="7">
        <text>ATP + H2O = ADP + phosphate + H(+)</text>
        <dbReference type="Rhea" id="RHEA:13065"/>
        <dbReference type="ChEBI" id="CHEBI:15377"/>
        <dbReference type="ChEBI" id="CHEBI:15378"/>
        <dbReference type="ChEBI" id="CHEBI:30616"/>
        <dbReference type="ChEBI" id="CHEBI:43474"/>
        <dbReference type="ChEBI" id="CHEBI:456216"/>
        <dbReference type="EC" id="3.6.4.13"/>
    </reaction>
</comment>
<sequence>SSSSKESERPEPWQMTERKLSYSVDSFEGMMLNENLLRGIFAYGFEKPSAIQQQAIVPCIKGFDVIAQSQSGTGKTATYVIAALQRIDMMKEDTQAIILAPTRELANQIQKVVLSLGDYMGVRCHACIGGTSIHEDMENLRSANPHVMVGTPGRVFDVLARRAVSAKAIRLLVLDEADQMLGNGFKDQIHEIFCKLPTNVQAILLSATMPAHVLEATKMFMQDPVKILIKREELTMEGIQQFYIKTETEEKKLESLCGLYSTLTITQAVIFVNTRKKAEWLTQELMSKDFTVSVLHSEMGQSERDTTMKEFRSGSRIDVQQVSLVINFDLPTKLESYIHRIGRSGRFGRGGVAINMVTEESQPMLAIIQNFYDFKIKELPANMVDIV</sequence>
<evidence type="ECO:0000259" key="11">
    <source>
        <dbReference type="PROSITE" id="PS51195"/>
    </source>
</evidence>
<dbReference type="Proteomes" id="UP000005226">
    <property type="component" value="Chromosome 4"/>
</dbReference>
<keyword evidence="6" id="KW-0694">RNA-binding</keyword>
<dbReference type="AlphaFoldDB" id="A0A674MEP8"/>
<keyword evidence="4" id="KW-0347">Helicase</keyword>
<evidence type="ECO:0000256" key="3">
    <source>
        <dbReference type="ARBA" id="ARBA00022801"/>
    </source>
</evidence>
<reference evidence="12" key="3">
    <citation type="submission" date="2025-09" db="UniProtKB">
        <authorList>
            <consortium name="Ensembl"/>
        </authorList>
    </citation>
    <scope>IDENTIFICATION</scope>
</reference>
<dbReference type="GO" id="GO:0003723">
    <property type="term" value="F:RNA binding"/>
    <property type="evidence" value="ECO:0007669"/>
    <property type="project" value="UniProtKB-KW"/>
</dbReference>
<dbReference type="InterPro" id="IPR014014">
    <property type="entry name" value="RNA_helicase_DEAD_Q_motif"/>
</dbReference>
<dbReference type="InterPro" id="IPR050079">
    <property type="entry name" value="DEAD_box_RNA_helicase"/>
</dbReference>
<dbReference type="InterPro" id="IPR027417">
    <property type="entry name" value="P-loop_NTPase"/>
</dbReference>
<dbReference type="SUPFAM" id="SSF52540">
    <property type="entry name" value="P-loop containing nucleoside triphosphate hydrolases"/>
    <property type="match status" value="2"/>
</dbReference>
<dbReference type="GO" id="GO:0016787">
    <property type="term" value="F:hydrolase activity"/>
    <property type="evidence" value="ECO:0007669"/>
    <property type="project" value="UniProtKB-KW"/>
</dbReference>
<dbReference type="InterPro" id="IPR014001">
    <property type="entry name" value="Helicase_ATP-bd"/>
</dbReference>
<dbReference type="GO" id="GO:0005829">
    <property type="term" value="C:cytosol"/>
    <property type="evidence" value="ECO:0007669"/>
    <property type="project" value="TreeGrafter"/>
</dbReference>
<dbReference type="FunFam" id="3.40.50.300:FF:000849">
    <property type="entry name" value="ATP-dependent RNA helicase DBP5"/>
    <property type="match status" value="1"/>
</dbReference>
<evidence type="ECO:0000259" key="9">
    <source>
        <dbReference type="PROSITE" id="PS51192"/>
    </source>
</evidence>
<evidence type="ECO:0000256" key="5">
    <source>
        <dbReference type="ARBA" id="ARBA00022840"/>
    </source>
</evidence>
<dbReference type="PROSITE" id="PS51192">
    <property type="entry name" value="HELICASE_ATP_BIND_1"/>
    <property type="match status" value="1"/>
</dbReference>
<evidence type="ECO:0000256" key="7">
    <source>
        <dbReference type="ARBA" id="ARBA00047984"/>
    </source>
</evidence>
<evidence type="ECO:0000256" key="8">
    <source>
        <dbReference type="PROSITE-ProRule" id="PRU00552"/>
    </source>
</evidence>
<evidence type="ECO:0000256" key="2">
    <source>
        <dbReference type="ARBA" id="ARBA00022741"/>
    </source>
</evidence>
<dbReference type="EC" id="3.6.4.13" evidence="1"/>
<dbReference type="GeneTree" id="ENSGT00940000153889"/>
<dbReference type="PANTHER" id="PTHR47959">
    <property type="entry name" value="ATP-DEPENDENT RNA HELICASE RHLE-RELATED"/>
    <property type="match status" value="1"/>
</dbReference>
<dbReference type="GO" id="GO:0005524">
    <property type="term" value="F:ATP binding"/>
    <property type="evidence" value="ECO:0007669"/>
    <property type="project" value="UniProtKB-KW"/>
</dbReference>
<dbReference type="Ensembl" id="ENSTRUT00000085448.1">
    <property type="protein sequence ID" value="ENSTRUP00000059912.1"/>
    <property type="gene ID" value="ENSTRUG00000031503.1"/>
</dbReference>
<feature type="short sequence motif" description="Q motif" evidence="8">
    <location>
        <begin position="25"/>
        <end position="53"/>
    </location>
</feature>
<keyword evidence="5" id="KW-0067">ATP-binding</keyword>
<dbReference type="CDD" id="cd18787">
    <property type="entry name" value="SF2_C_DEAD"/>
    <property type="match status" value="1"/>
</dbReference>
<evidence type="ECO:0000256" key="6">
    <source>
        <dbReference type="ARBA" id="ARBA00022884"/>
    </source>
</evidence>
<dbReference type="PROSITE" id="PS51195">
    <property type="entry name" value="Q_MOTIF"/>
    <property type="match status" value="1"/>
</dbReference>